<dbReference type="Proteomes" id="UP000479710">
    <property type="component" value="Unassembled WGS sequence"/>
</dbReference>
<evidence type="ECO:0000313" key="1">
    <source>
        <dbReference type="EMBL" id="KAF0931853.1"/>
    </source>
</evidence>
<gene>
    <name evidence="1" type="ORF">E2562_005814</name>
</gene>
<name>A0A6G1F4R0_9ORYZ</name>
<sequence>MGEERREPGHHHLITMVRMRGEGPCAVHKDVVEAEARVSTGGSVKGDRVDIAGVLHGNQRFCKARAGND</sequence>
<accession>A0A6G1F4R0</accession>
<proteinExistence type="predicted"/>
<dbReference type="AlphaFoldDB" id="A0A6G1F4R0"/>
<keyword evidence="2" id="KW-1185">Reference proteome</keyword>
<organism evidence="1 2">
    <name type="scientific">Oryza meyeriana var. granulata</name>
    <dbReference type="NCBI Taxonomy" id="110450"/>
    <lineage>
        <taxon>Eukaryota</taxon>
        <taxon>Viridiplantae</taxon>
        <taxon>Streptophyta</taxon>
        <taxon>Embryophyta</taxon>
        <taxon>Tracheophyta</taxon>
        <taxon>Spermatophyta</taxon>
        <taxon>Magnoliopsida</taxon>
        <taxon>Liliopsida</taxon>
        <taxon>Poales</taxon>
        <taxon>Poaceae</taxon>
        <taxon>BOP clade</taxon>
        <taxon>Oryzoideae</taxon>
        <taxon>Oryzeae</taxon>
        <taxon>Oryzinae</taxon>
        <taxon>Oryza</taxon>
        <taxon>Oryza meyeriana</taxon>
    </lineage>
</organism>
<comment type="caution">
    <text evidence="1">The sequence shown here is derived from an EMBL/GenBank/DDBJ whole genome shotgun (WGS) entry which is preliminary data.</text>
</comment>
<evidence type="ECO:0000313" key="2">
    <source>
        <dbReference type="Proteomes" id="UP000479710"/>
    </source>
</evidence>
<protein>
    <submittedName>
        <fullName evidence="1">Uncharacterized protein</fullName>
    </submittedName>
</protein>
<reference evidence="1 2" key="1">
    <citation type="submission" date="2019-11" db="EMBL/GenBank/DDBJ databases">
        <title>Whole genome sequence of Oryza granulata.</title>
        <authorList>
            <person name="Li W."/>
        </authorList>
    </citation>
    <scope>NUCLEOTIDE SEQUENCE [LARGE SCALE GENOMIC DNA]</scope>
    <source>
        <strain evidence="2">cv. Menghai</strain>
        <tissue evidence="1">Leaf</tissue>
    </source>
</reference>
<dbReference type="EMBL" id="SPHZ02000001">
    <property type="protein sequence ID" value="KAF0931853.1"/>
    <property type="molecule type" value="Genomic_DNA"/>
</dbReference>